<reference evidence="9 10" key="1">
    <citation type="journal article" date="2016" name="Int. J. Syst. Evol. Microbiol.">
        <title>Pseudaminobacter manganicus sp. nov., isolated from sludge of a manganese mine.</title>
        <authorList>
            <person name="Li J."/>
            <person name="Huang J."/>
            <person name="Liao S."/>
            <person name="Wang G."/>
        </authorList>
    </citation>
    <scope>NUCLEOTIDE SEQUENCE [LARGE SCALE GENOMIC DNA]</scope>
    <source>
        <strain evidence="9 10">JH-7</strain>
    </source>
</reference>
<dbReference type="Pfam" id="PF09335">
    <property type="entry name" value="VTT_dom"/>
    <property type="match status" value="1"/>
</dbReference>
<feature type="transmembrane region" description="Helical" evidence="7">
    <location>
        <begin position="423"/>
        <end position="442"/>
    </location>
</feature>
<dbReference type="AlphaFoldDB" id="A0A1V8RN50"/>
<keyword evidence="6 7" id="KW-0472">Membrane</keyword>
<evidence type="ECO:0000256" key="2">
    <source>
        <dbReference type="ARBA" id="ARBA00010792"/>
    </source>
</evidence>
<gene>
    <name evidence="9" type="ORF">BFN67_21610</name>
</gene>
<dbReference type="Gene3D" id="1.20.144.10">
    <property type="entry name" value="Phosphatidic acid phosphatase type 2/haloperoxidase"/>
    <property type="match status" value="2"/>
</dbReference>
<proteinExistence type="inferred from homology"/>
<dbReference type="Proteomes" id="UP000191905">
    <property type="component" value="Unassembled WGS sequence"/>
</dbReference>
<evidence type="ECO:0000256" key="5">
    <source>
        <dbReference type="ARBA" id="ARBA00022989"/>
    </source>
</evidence>
<feature type="transmembrane region" description="Helical" evidence="7">
    <location>
        <begin position="245"/>
        <end position="263"/>
    </location>
</feature>
<dbReference type="InterPro" id="IPR000326">
    <property type="entry name" value="PAP2/HPO"/>
</dbReference>
<evidence type="ECO:0000256" key="3">
    <source>
        <dbReference type="ARBA" id="ARBA00022475"/>
    </source>
</evidence>
<dbReference type="Pfam" id="PF01569">
    <property type="entry name" value="PAP2"/>
    <property type="match status" value="1"/>
</dbReference>
<dbReference type="OrthoDB" id="9801622at2"/>
<evidence type="ECO:0000256" key="7">
    <source>
        <dbReference type="SAM" id="Phobius"/>
    </source>
</evidence>
<dbReference type="Pfam" id="PF14067">
    <property type="entry name" value="LssY_C"/>
    <property type="match status" value="1"/>
</dbReference>
<feature type="domain" description="Phosphatidic acid phosphatase type 2/haloperoxidase" evidence="8">
    <location>
        <begin position="326"/>
        <end position="438"/>
    </location>
</feature>
<feature type="transmembrane region" description="Helical" evidence="7">
    <location>
        <begin position="327"/>
        <end position="348"/>
    </location>
</feature>
<evidence type="ECO:0000313" key="10">
    <source>
        <dbReference type="Proteomes" id="UP000191905"/>
    </source>
</evidence>
<keyword evidence="5 7" id="KW-1133">Transmembrane helix</keyword>
<dbReference type="RefSeq" id="WP_080920688.1">
    <property type="nucleotide sequence ID" value="NZ_MDET01000028.1"/>
</dbReference>
<dbReference type="PANTHER" id="PTHR30353">
    <property type="entry name" value="INNER MEMBRANE PROTEIN DEDA-RELATED"/>
    <property type="match status" value="1"/>
</dbReference>
<comment type="similarity">
    <text evidence="2">Belongs to the DedA family.</text>
</comment>
<keyword evidence="3" id="KW-1003">Cell membrane</keyword>
<dbReference type="STRING" id="1873176.BFN67_21610"/>
<feature type="transmembrane region" description="Helical" evidence="7">
    <location>
        <begin position="149"/>
        <end position="174"/>
    </location>
</feature>
<sequence length="675" mass="73044">MVTSFLAAVTAFIEMHSHLAYAAVLLLALSESIPVIGVVVPGTAVIVAVSALVPTGVVTLWPLLAAATAGAIVGDGVSFWVGHRYHREILNAWPLNRHPALIARSEAFFARHGDKSVFLARFAPGVRAFIPLLAGMLRMSPRRFYLANILSAFVWAPAHILPGVLIGASFSLFGSAAKPLAVLVVLLAVLGWVVVHAVRFALRRGMPFLSGVAERARPRLRASQARWARIVLSLLDPSRSDARGLALLAMVLVGAAWLFFGILEDVVSGDPLVQTDASIYSALQDLRTRAGDTVMITITEFGDTFVVTAVTVAVFLWLAWKRAWRTGAYWLAAVAGASLLNTVIKVALHRARPGDLLYTGWSVFSFPSGHSTVNIVLYGFLAFLIARELSPAWRLPIAVGATLLTFLIAFSRLYLGAHWFSDVAGGLAFGTVWLTALGFSYLRKPAERVGASGLLIVGCATLALAGGVNVYRHHAFDVGRYAVRETTPTMPAETWWAGGWQNLPAWRIDLTGEIEEPLTVQYAGSLSALQTKLLSKGWRVPVSWAPINALSWLTTSVDADALPVIPRLSNGELPDLTLIMKNGADTKESRLVLRLWAVDLKLVNGSSSPVWVGSVIEERLERPLSLFTLAFVQPAFNGPRDILAEALQSVRFVARPGVTADADWDGRLLLARERP</sequence>
<dbReference type="EMBL" id="MDET01000028">
    <property type="protein sequence ID" value="OQM74533.1"/>
    <property type="molecule type" value="Genomic_DNA"/>
</dbReference>
<comment type="caution">
    <text evidence="9">The sequence shown here is derived from an EMBL/GenBank/DDBJ whole genome shotgun (WGS) entry which is preliminary data.</text>
</comment>
<dbReference type="InterPro" id="IPR032818">
    <property type="entry name" value="DedA-like"/>
</dbReference>
<dbReference type="PANTHER" id="PTHR30353:SF15">
    <property type="entry name" value="INNER MEMBRANE PROTEIN YABI"/>
    <property type="match status" value="1"/>
</dbReference>
<feature type="transmembrane region" description="Helical" evidence="7">
    <location>
        <begin position="180"/>
        <end position="202"/>
    </location>
</feature>
<feature type="transmembrane region" description="Helical" evidence="7">
    <location>
        <begin position="368"/>
        <end position="385"/>
    </location>
</feature>
<feature type="transmembrane region" description="Helical" evidence="7">
    <location>
        <begin position="449"/>
        <end position="471"/>
    </location>
</feature>
<evidence type="ECO:0000256" key="4">
    <source>
        <dbReference type="ARBA" id="ARBA00022692"/>
    </source>
</evidence>
<comment type="subcellular location">
    <subcellularLocation>
        <location evidence="1">Cell membrane</location>
        <topology evidence="1">Multi-pass membrane protein</topology>
    </subcellularLocation>
</comment>
<dbReference type="CDD" id="cd03392">
    <property type="entry name" value="PAP2_like_2"/>
    <property type="match status" value="1"/>
</dbReference>
<name>A0A1V8RN50_9HYPH</name>
<dbReference type="InterPro" id="IPR025902">
    <property type="entry name" value="LssY-like-C_dom"/>
</dbReference>
<dbReference type="SUPFAM" id="SSF48317">
    <property type="entry name" value="Acid phosphatase/Vanadium-dependent haloperoxidase"/>
    <property type="match status" value="1"/>
</dbReference>
<protein>
    <submittedName>
        <fullName evidence="9">PA-phosphatase</fullName>
    </submittedName>
</protein>
<evidence type="ECO:0000313" key="9">
    <source>
        <dbReference type="EMBL" id="OQM74533.1"/>
    </source>
</evidence>
<organism evidence="9 10">
    <name type="scientific">Manganibacter manganicus</name>
    <dbReference type="NCBI Taxonomy" id="1873176"/>
    <lineage>
        <taxon>Bacteria</taxon>
        <taxon>Pseudomonadati</taxon>
        <taxon>Pseudomonadota</taxon>
        <taxon>Alphaproteobacteria</taxon>
        <taxon>Hyphomicrobiales</taxon>
        <taxon>Phyllobacteriaceae</taxon>
        <taxon>Manganibacter</taxon>
    </lineage>
</organism>
<feature type="transmembrane region" description="Helical" evidence="7">
    <location>
        <begin position="301"/>
        <end position="320"/>
    </location>
</feature>
<accession>A0A1V8RN50</accession>
<keyword evidence="10" id="KW-1185">Reference proteome</keyword>
<dbReference type="SMART" id="SM00014">
    <property type="entry name" value="acidPPc"/>
    <property type="match status" value="1"/>
</dbReference>
<evidence type="ECO:0000256" key="1">
    <source>
        <dbReference type="ARBA" id="ARBA00004651"/>
    </source>
</evidence>
<dbReference type="GO" id="GO:0005886">
    <property type="term" value="C:plasma membrane"/>
    <property type="evidence" value="ECO:0007669"/>
    <property type="project" value="UniProtKB-SubCell"/>
</dbReference>
<dbReference type="InterPro" id="IPR032816">
    <property type="entry name" value="VTT_dom"/>
</dbReference>
<dbReference type="InterPro" id="IPR036938">
    <property type="entry name" value="PAP2/HPO_sf"/>
</dbReference>
<feature type="transmembrane region" description="Helical" evidence="7">
    <location>
        <begin position="397"/>
        <end position="417"/>
    </location>
</feature>
<evidence type="ECO:0000259" key="8">
    <source>
        <dbReference type="SMART" id="SM00014"/>
    </source>
</evidence>
<evidence type="ECO:0000256" key="6">
    <source>
        <dbReference type="ARBA" id="ARBA00023136"/>
    </source>
</evidence>
<keyword evidence="4 7" id="KW-0812">Transmembrane</keyword>
<feature type="transmembrane region" description="Helical" evidence="7">
    <location>
        <begin position="60"/>
        <end position="81"/>
    </location>
</feature>
<feature type="transmembrane region" description="Helical" evidence="7">
    <location>
        <begin position="32"/>
        <end position="53"/>
    </location>
</feature>